<proteinExistence type="predicted"/>
<feature type="domain" description="T6SS Phospholipase effector Tle1-like catalytic" evidence="2">
    <location>
        <begin position="56"/>
        <end position="150"/>
    </location>
</feature>
<feature type="compositionally biased region" description="Polar residues" evidence="1">
    <location>
        <begin position="1"/>
        <end position="17"/>
    </location>
</feature>
<dbReference type="Proteomes" id="UP001175227">
    <property type="component" value="Unassembled WGS sequence"/>
</dbReference>
<dbReference type="EMBL" id="JAUEPR010000035">
    <property type="protein sequence ID" value="KAK0473105.1"/>
    <property type="molecule type" value="Genomic_DNA"/>
</dbReference>
<name>A0AA39NWR1_9AGAR</name>
<evidence type="ECO:0000313" key="4">
    <source>
        <dbReference type="Proteomes" id="UP001175227"/>
    </source>
</evidence>
<dbReference type="Pfam" id="PF09994">
    <property type="entry name" value="T6SS_Tle1-like_cat"/>
    <property type="match status" value="1"/>
</dbReference>
<organism evidence="3 4">
    <name type="scientific">Armillaria novae-zelandiae</name>
    <dbReference type="NCBI Taxonomy" id="153914"/>
    <lineage>
        <taxon>Eukaryota</taxon>
        <taxon>Fungi</taxon>
        <taxon>Dikarya</taxon>
        <taxon>Basidiomycota</taxon>
        <taxon>Agaricomycotina</taxon>
        <taxon>Agaricomycetes</taxon>
        <taxon>Agaricomycetidae</taxon>
        <taxon>Agaricales</taxon>
        <taxon>Marasmiineae</taxon>
        <taxon>Physalacriaceae</taxon>
        <taxon>Armillaria</taxon>
    </lineage>
</organism>
<comment type="caution">
    <text evidence="3">The sequence shown here is derived from an EMBL/GenBank/DDBJ whole genome shotgun (WGS) entry which is preliminary data.</text>
</comment>
<sequence length="160" mass="17263">MATAPSHSRTTSAQTQVVDEYPEFRKAASLSGESDSGSQEYPLEATIPKIGDKRTRTLVLCFDGTGDQFDSDNSNVVNFFSLLMKDDPKEQLVYYQVLVSSSSSHLSPDSSLKAGIGTYNAPEIASPIAAKLSRIVDSMIGVHLDAHVMGKCPLPVNCTY</sequence>
<dbReference type="AlphaFoldDB" id="A0AA39NWR1"/>
<gene>
    <name evidence="3" type="ORF">IW261DRAFT_1505713</name>
</gene>
<dbReference type="InterPro" id="IPR018712">
    <property type="entry name" value="Tle1-like_cat"/>
</dbReference>
<reference evidence="3" key="1">
    <citation type="submission" date="2023-06" db="EMBL/GenBank/DDBJ databases">
        <authorList>
            <consortium name="Lawrence Berkeley National Laboratory"/>
            <person name="Ahrendt S."/>
            <person name="Sahu N."/>
            <person name="Indic B."/>
            <person name="Wong-Bajracharya J."/>
            <person name="Merenyi Z."/>
            <person name="Ke H.-M."/>
            <person name="Monk M."/>
            <person name="Kocsube S."/>
            <person name="Drula E."/>
            <person name="Lipzen A."/>
            <person name="Balint B."/>
            <person name="Henrissat B."/>
            <person name="Andreopoulos B."/>
            <person name="Martin F.M."/>
            <person name="Harder C.B."/>
            <person name="Rigling D."/>
            <person name="Ford K.L."/>
            <person name="Foster G.D."/>
            <person name="Pangilinan J."/>
            <person name="Papanicolaou A."/>
            <person name="Barry K."/>
            <person name="LaButti K."/>
            <person name="Viragh M."/>
            <person name="Koriabine M."/>
            <person name="Yan M."/>
            <person name="Riley R."/>
            <person name="Champramary S."/>
            <person name="Plett K.L."/>
            <person name="Tsai I.J."/>
            <person name="Slot J."/>
            <person name="Sipos G."/>
            <person name="Plett J."/>
            <person name="Nagy L.G."/>
            <person name="Grigoriev I.V."/>
        </authorList>
    </citation>
    <scope>NUCLEOTIDE SEQUENCE</scope>
    <source>
        <strain evidence="3">ICMP 16352</strain>
    </source>
</reference>
<accession>A0AA39NWR1</accession>
<protein>
    <recommendedName>
        <fullName evidence="2">T6SS Phospholipase effector Tle1-like catalytic domain-containing protein</fullName>
    </recommendedName>
</protein>
<evidence type="ECO:0000259" key="2">
    <source>
        <dbReference type="Pfam" id="PF09994"/>
    </source>
</evidence>
<keyword evidence="4" id="KW-1185">Reference proteome</keyword>
<evidence type="ECO:0000313" key="3">
    <source>
        <dbReference type="EMBL" id="KAK0473105.1"/>
    </source>
</evidence>
<feature type="region of interest" description="Disordered" evidence="1">
    <location>
        <begin position="1"/>
        <end position="42"/>
    </location>
</feature>
<evidence type="ECO:0000256" key="1">
    <source>
        <dbReference type="SAM" id="MobiDB-lite"/>
    </source>
</evidence>